<evidence type="ECO:0000313" key="2">
    <source>
        <dbReference type="Proteomes" id="UP000830768"/>
    </source>
</evidence>
<sequence length="257" mass="28046">MYLATLRSAPRPVVAKLRSIAPRGFTSTATRRRPTRSWKSSAVRLSLAVGTLYYFTTSPVFAEAACIPRGQGQQGAFNPETGEFNWDCSCLGGMTHSPFGEEFRSAFSYFMPSTHESKGMNCIDQLEVMQECLNKYPNVYGAKLADDAEDNPPPGVGDEQPGTSSFAMKAQSTTPIEAGAISEEPKRAHKNKGSKKKEHVERIQTHDATADPRPFPSPYHLQYPRSGLRSLPASVLRHLKVALIDTELGGALAPSQA</sequence>
<reference evidence="1" key="1">
    <citation type="submission" date="2021-11" db="EMBL/GenBank/DDBJ databases">
        <title>Fusarium solani-melongenae Genome sequencing and assembly.</title>
        <authorList>
            <person name="Xie S."/>
            <person name="Huang L."/>
            <person name="Zhang X."/>
        </authorList>
    </citation>
    <scope>NUCLEOTIDE SEQUENCE</scope>
    <source>
        <strain evidence="1">CRI 24-3</strain>
    </source>
</reference>
<accession>A0ACD3ZKM0</accession>
<proteinExistence type="predicted"/>
<keyword evidence="2" id="KW-1185">Reference proteome</keyword>
<evidence type="ECO:0000313" key="1">
    <source>
        <dbReference type="EMBL" id="UPL01825.1"/>
    </source>
</evidence>
<dbReference type="Proteomes" id="UP000830768">
    <property type="component" value="Chromosome 11"/>
</dbReference>
<name>A0ACD3ZKM0_FUSSC</name>
<organism evidence="1 2">
    <name type="scientific">Fusarium solani subsp. cucurbitae</name>
    <name type="common">Neocosmosporum cucurbitae</name>
    <dbReference type="NCBI Taxonomy" id="2747967"/>
    <lineage>
        <taxon>Eukaryota</taxon>
        <taxon>Fungi</taxon>
        <taxon>Dikarya</taxon>
        <taxon>Ascomycota</taxon>
        <taxon>Pezizomycotina</taxon>
        <taxon>Sordariomycetes</taxon>
        <taxon>Hypocreomycetidae</taxon>
        <taxon>Hypocreales</taxon>
        <taxon>Nectriaceae</taxon>
        <taxon>Fusarium</taxon>
        <taxon>Fusarium solani species complex</taxon>
    </lineage>
</organism>
<dbReference type="EMBL" id="CP090039">
    <property type="protein sequence ID" value="UPL01825.1"/>
    <property type="molecule type" value="Genomic_DNA"/>
</dbReference>
<gene>
    <name evidence="1" type="ORF">LCI18_012759</name>
</gene>
<protein>
    <submittedName>
        <fullName evidence="1">Uncharacterized protein</fullName>
    </submittedName>
</protein>